<dbReference type="EMBL" id="BMAV01009142">
    <property type="protein sequence ID" value="GFY53191.1"/>
    <property type="molecule type" value="Genomic_DNA"/>
</dbReference>
<sequence>MAHGMHATHLKTFCVSIEASFYIILEIWSIDGLKRLYEQKLGEINEHTVGERKAKLQYLKNNLTSQQYIFYKQTAQSNGIVSASFQVSPITIIAKNMKPFTDSNYIKDCLIAADEEICPKKSDLFTQISLSRQTVERRKHFE</sequence>
<reference evidence="1" key="1">
    <citation type="submission" date="2020-08" db="EMBL/GenBank/DDBJ databases">
        <title>Multicomponent nature underlies the extraordinary mechanical properties of spider dragline silk.</title>
        <authorList>
            <person name="Kono N."/>
            <person name="Nakamura H."/>
            <person name="Mori M."/>
            <person name="Yoshida Y."/>
            <person name="Ohtoshi R."/>
            <person name="Malay A.D."/>
            <person name="Moran D.A.P."/>
            <person name="Tomita M."/>
            <person name="Numata K."/>
            <person name="Arakawa K."/>
        </authorList>
    </citation>
    <scope>NUCLEOTIDE SEQUENCE</scope>
</reference>
<evidence type="ECO:0000313" key="1">
    <source>
        <dbReference type="EMBL" id="GFY53191.1"/>
    </source>
</evidence>
<keyword evidence="2" id="KW-1185">Reference proteome</keyword>
<dbReference type="PANTHER" id="PTHR45913">
    <property type="entry name" value="EPM2A-INTERACTING PROTEIN 1"/>
    <property type="match status" value="1"/>
</dbReference>
<dbReference type="Proteomes" id="UP000886998">
    <property type="component" value="Unassembled WGS sequence"/>
</dbReference>
<name>A0A8X7C1E3_9ARAC</name>
<dbReference type="OrthoDB" id="6431883at2759"/>
<evidence type="ECO:0000313" key="2">
    <source>
        <dbReference type="Proteomes" id="UP000886998"/>
    </source>
</evidence>
<comment type="caution">
    <text evidence="1">The sequence shown here is derived from an EMBL/GenBank/DDBJ whole genome shotgun (WGS) entry which is preliminary data.</text>
</comment>
<dbReference type="AlphaFoldDB" id="A0A8X7C1E3"/>
<protein>
    <submittedName>
        <fullName evidence="1">Uncharacterized protein</fullName>
    </submittedName>
</protein>
<organism evidence="1 2">
    <name type="scientific">Trichonephila inaurata madagascariensis</name>
    <dbReference type="NCBI Taxonomy" id="2747483"/>
    <lineage>
        <taxon>Eukaryota</taxon>
        <taxon>Metazoa</taxon>
        <taxon>Ecdysozoa</taxon>
        <taxon>Arthropoda</taxon>
        <taxon>Chelicerata</taxon>
        <taxon>Arachnida</taxon>
        <taxon>Araneae</taxon>
        <taxon>Araneomorphae</taxon>
        <taxon>Entelegynae</taxon>
        <taxon>Araneoidea</taxon>
        <taxon>Nephilidae</taxon>
        <taxon>Trichonephila</taxon>
        <taxon>Trichonephila inaurata</taxon>
    </lineage>
</organism>
<proteinExistence type="predicted"/>
<gene>
    <name evidence="1" type="ORF">TNIN_348171</name>
</gene>
<accession>A0A8X7C1E3</accession>
<dbReference type="PANTHER" id="PTHR45913:SF21">
    <property type="entry name" value="DUF4371 DOMAIN-CONTAINING PROTEIN"/>
    <property type="match status" value="1"/>
</dbReference>